<reference evidence="9 10" key="1">
    <citation type="submission" date="2018-06" db="EMBL/GenBank/DDBJ databases">
        <title>Genomic Encyclopedia of Type Strains, Phase I: the one thousand microbial genomes (KMG-I) project.</title>
        <authorList>
            <person name="Kyrpides N."/>
        </authorList>
    </citation>
    <scope>NUCLEOTIDE SEQUENCE [LARGE SCALE GENOMIC DNA]</scope>
    <source>
        <strain evidence="9 10">DSM 19573</strain>
    </source>
</reference>
<keyword evidence="3" id="KW-0547">Nucleotide-binding</keyword>
<dbReference type="Pfam" id="PF00370">
    <property type="entry name" value="FGGY_N"/>
    <property type="match status" value="1"/>
</dbReference>
<evidence type="ECO:0000256" key="2">
    <source>
        <dbReference type="ARBA" id="ARBA00022679"/>
    </source>
</evidence>
<proteinExistence type="inferred from homology"/>
<evidence type="ECO:0000256" key="1">
    <source>
        <dbReference type="ARBA" id="ARBA00009156"/>
    </source>
</evidence>
<evidence type="ECO:0000313" key="9">
    <source>
        <dbReference type="EMBL" id="PYG89937.1"/>
    </source>
</evidence>
<dbReference type="GO" id="GO:0005524">
    <property type="term" value="F:ATP binding"/>
    <property type="evidence" value="ECO:0007669"/>
    <property type="project" value="UniProtKB-KW"/>
</dbReference>
<evidence type="ECO:0000256" key="4">
    <source>
        <dbReference type="ARBA" id="ARBA00022777"/>
    </source>
</evidence>
<dbReference type="InterPro" id="IPR018484">
    <property type="entry name" value="FGGY_N"/>
</dbReference>
<accession>A0A318Y3E0</accession>
<dbReference type="EMBL" id="QKMR01000002">
    <property type="protein sequence ID" value="PYG89937.1"/>
    <property type="molecule type" value="Genomic_DNA"/>
</dbReference>
<feature type="domain" description="Carbohydrate kinase FGGY N-terminal" evidence="7">
    <location>
        <begin position="6"/>
        <end position="245"/>
    </location>
</feature>
<dbReference type="PANTHER" id="PTHR43095">
    <property type="entry name" value="SUGAR KINASE"/>
    <property type="match status" value="1"/>
</dbReference>
<comment type="similarity">
    <text evidence="1">Belongs to the FGGY kinase family.</text>
</comment>
<dbReference type="InterPro" id="IPR043129">
    <property type="entry name" value="ATPase_NBD"/>
</dbReference>
<dbReference type="GO" id="GO:0019301">
    <property type="term" value="P:rhamnose catabolic process"/>
    <property type="evidence" value="ECO:0007669"/>
    <property type="project" value="InterPro"/>
</dbReference>
<comment type="caution">
    <text evidence="9">The sequence shown here is derived from an EMBL/GenBank/DDBJ whole genome shotgun (WGS) entry which is preliminary data.</text>
</comment>
<feature type="domain" description="Carbohydrate kinase FGGY C-terminal" evidence="8">
    <location>
        <begin position="257"/>
        <end position="446"/>
    </location>
</feature>
<dbReference type="InterPro" id="IPR018485">
    <property type="entry name" value="FGGY_C"/>
</dbReference>
<dbReference type="InterPro" id="IPR013449">
    <property type="entry name" value="Rhamnulokinase"/>
</dbReference>
<dbReference type="GO" id="GO:0008993">
    <property type="term" value="F:rhamnulokinase activity"/>
    <property type="evidence" value="ECO:0007669"/>
    <property type="project" value="InterPro"/>
</dbReference>
<evidence type="ECO:0000256" key="5">
    <source>
        <dbReference type="ARBA" id="ARBA00022840"/>
    </source>
</evidence>
<organism evidence="9 10">
    <name type="scientific">Ruminiclostridium sufflavum DSM 19573</name>
    <dbReference type="NCBI Taxonomy" id="1121337"/>
    <lineage>
        <taxon>Bacteria</taxon>
        <taxon>Bacillati</taxon>
        <taxon>Bacillota</taxon>
        <taxon>Clostridia</taxon>
        <taxon>Eubacteriales</taxon>
        <taxon>Oscillospiraceae</taxon>
        <taxon>Ruminiclostridium</taxon>
    </lineage>
</organism>
<gene>
    <name evidence="9" type="ORF">LY28_00537</name>
</gene>
<protein>
    <submittedName>
        <fullName evidence="9">Rhamnulokinase</fullName>
    </submittedName>
</protein>
<evidence type="ECO:0000256" key="6">
    <source>
        <dbReference type="ARBA" id="ARBA00023308"/>
    </source>
</evidence>
<name>A0A318Y3E0_9FIRM</name>
<keyword evidence="2" id="KW-0808">Transferase</keyword>
<keyword evidence="4 9" id="KW-0418">Kinase</keyword>
<dbReference type="Pfam" id="PF02782">
    <property type="entry name" value="FGGY_C"/>
    <property type="match status" value="1"/>
</dbReference>
<keyword evidence="5" id="KW-0067">ATP-binding</keyword>
<dbReference type="PANTHER" id="PTHR43095:SF5">
    <property type="entry name" value="XYLULOSE KINASE"/>
    <property type="match status" value="1"/>
</dbReference>
<dbReference type="RefSeq" id="WP_242981126.1">
    <property type="nucleotide sequence ID" value="NZ_QKMR01000002.1"/>
</dbReference>
<evidence type="ECO:0000313" key="10">
    <source>
        <dbReference type="Proteomes" id="UP000248132"/>
    </source>
</evidence>
<evidence type="ECO:0000256" key="3">
    <source>
        <dbReference type="ARBA" id="ARBA00022741"/>
    </source>
</evidence>
<dbReference type="CDD" id="cd07771">
    <property type="entry name" value="ASKHA_NBD_FGGY_RhaB-like"/>
    <property type="match status" value="1"/>
</dbReference>
<dbReference type="Gene3D" id="3.30.420.40">
    <property type="match status" value="2"/>
</dbReference>
<sequence>MSVKNIVGLDCGNSSFRVLLGVYDGQAIKTEVIDQIQNDMIRIGDYFYWDMLKIFEGFKVSLKKAVQAVNRIDSIGICTWGVDFAMFDKSGNMLGNPLSYRNEAGEIYLNGLTEARKSKMFEETGILCDKINSVYRLLAMKEIMPEIYSIADKVLMIPDILNYFMTGIMINEPSELSTTQLMSSKTRKISPEICKELDISEKLFCEIGEHGKRIGMVRRSILEEIGADYEIPVVCVPSHDTASAVTAIPAQESEYAFISSGTWSLIGTEVDEPVINDTVLKASLTNEVGAFNKITLLKNSAGMFIIQRIKKEYDAEMNRTSTWDELDTLADLYEGEVPLFDVNNSRFFNPLKMSREIWSYLCDTGQVSGGLDWGTIIKAVHESMACCYAVTVEQLEKAVSKQFDKIYIVGGGSKNIMVNRLTAERTGKKVIACSKESTALGNIAAQIKFFDNDMDLKRIRKVIKNSFPVIEYSGEKNGMEIVERYKKML</sequence>
<keyword evidence="10" id="KW-1185">Reference proteome</keyword>
<dbReference type="SUPFAM" id="SSF53067">
    <property type="entry name" value="Actin-like ATPase domain"/>
    <property type="match status" value="2"/>
</dbReference>
<evidence type="ECO:0000259" key="7">
    <source>
        <dbReference type="Pfam" id="PF00370"/>
    </source>
</evidence>
<dbReference type="AlphaFoldDB" id="A0A318Y3E0"/>
<keyword evidence="6" id="KW-0684">Rhamnose metabolism</keyword>
<dbReference type="InterPro" id="IPR050406">
    <property type="entry name" value="FGGY_Carb_Kinase"/>
</dbReference>
<evidence type="ECO:0000259" key="8">
    <source>
        <dbReference type="Pfam" id="PF02782"/>
    </source>
</evidence>
<dbReference type="Proteomes" id="UP000248132">
    <property type="component" value="Unassembled WGS sequence"/>
</dbReference>